<dbReference type="Proteomes" id="UP000064007">
    <property type="component" value="Chromosome 1"/>
</dbReference>
<feature type="transmembrane region" description="Helical" evidence="1">
    <location>
        <begin position="56"/>
        <end position="79"/>
    </location>
</feature>
<evidence type="ECO:0000313" key="2">
    <source>
        <dbReference type="EMBL" id="CEZ19408.1"/>
    </source>
</evidence>
<dbReference type="KEGG" id="mbat:BN1208_0516"/>
<evidence type="ECO:0000313" key="3">
    <source>
        <dbReference type="Proteomes" id="UP000064007"/>
    </source>
</evidence>
<organism evidence="2 3">
    <name type="scientific">Candidatus Methylopumilus planktonicus</name>
    <dbReference type="NCBI Taxonomy" id="1581557"/>
    <lineage>
        <taxon>Bacteria</taxon>
        <taxon>Pseudomonadati</taxon>
        <taxon>Pseudomonadota</taxon>
        <taxon>Betaproteobacteria</taxon>
        <taxon>Nitrosomonadales</taxon>
        <taxon>Methylophilaceae</taxon>
        <taxon>Candidatus Methylopumilus</taxon>
    </lineage>
</organism>
<keyword evidence="1" id="KW-0472">Membrane</keyword>
<evidence type="ECO:0000256" key="1">
    <source>
        <dbReference type="SAM" id="Phobius"/>
    </source>
</evidence>
<dbReference type="STRING" id="1581557.BN1208_0516"/>
<dbReference type="AlphaFoldDB" id="A0A0D6EVX4"/>
<protein>
    <submittedName>
        <fullName evidence="2">Uncharacterized protein</fullName>
    </submittedName>
</protein>
<keyword evidence="1" id="KW-0812">Transmembrane</keyword>
<keyword evidence="1" id="KW-1133">Transmembrane helix</keyword>
<reference evidence="3" key="1">
    <citation type="submission" date="2014-12" db="EMBL/GenBank/DDBJ databases">
        <authorList>
            <person name="Salcher M.M."/>
        </authorList>
    </citation>
    <scope>NUCLEOTIDE SEQUENCE [LARGE SCALE GENOMIC DNA]</scope>
    <source>
        <strain evidence="3">MMS-10A-171</strain>
    </source>
</reference>
<feature type="transmembrane region" description="Helical" evidence="1">
    <location>
        <begin position="18"/>
        <end position="36"/>
    </location>
</feature>
<accession>A0A0D6EVX4</accession>
<sequence>MKMNLFINIKPLLKDKVVIAYFISLALLLVVGIYRLHVGCATMFGRCYEEQRDDLIVLYLPSLFIFWTSTAIILYRFFLSKIIKSLFGRK</sequence>
<gene>
    <name evidence="2" type="ORF">BN1208_0516</name>
</gene>
<dbReference type="EMBL" id="LN827929">
    <property type="protein sequence ID" value="CEZ19408.1"/>
    <property type="molecule type" value="Genomic_DNA"/>
</dbReference>
<keyword evidence="3" id="KW-1185">Reference proteome</keyword>
<dbReference type="HOGENOM" id="CLU_2437399_0_0_4"/>
<name>A0A0D6EVX4_9PROT</name>
<proteinExistence type="predicted"/>